<comment type="subcellular location">
    <subcellularLocation>
        <location evidence="11">Cytoplasm</location>
    </subcellularLocation>
</comment>
<comment type="cofactor">
    <cofactor evidence="2 11">
        <name>FAD</name>
        <dbReference type="ChEBI" id="CHEBI:57692"/>
    </cofactor>
</comment>
<evidence type="ECO:0000256" key="5">
    <source>
        <dbReference type="ARBA" id="ARBA00012402"/>
    </source>
</evidence>
<evidence type="ECO:0000256" key="9">
    <source>
        <dbReference type="ARBA" id="ARBA00023002"/>
    </source>
</evidence>
<accession>A0A2B1DQD3</accession>
<evidence type="ECO:0000256" key="6">
    <source>
        <dbReference type="ARBA" id="ARBA00019046"/>
    </source>
</evidence>
<evidence type="ECO:0000313" key="14">
    <source>
        <dbReference type="Proteomes" id="UP000221438"/>
    </source>
</evidence>
<dbReference type="UniPathway" id="UPA00252"/>
<dbReference type="SUPFAM" id="SSF51905">
    <property type="entry name" value="FAD/NAD(P)-binding domain"/>
    <property type="match status" value="1"/>
</dbReference>
<dbReference type="RefSeq" id="WP_097831132.1">
    <property type="nucleotide sequence ID" value="NZ_NTUE01000040.1"/>
</dbReference>
<dbReference type="Gene3D" id="3.50.50.60">
    <property type="entry name" value="FAD/NAD(P)-binding domain"/>
    <property type="match status" value="1"/>
</dbReference>
<name>A0A2B1DQD3_BACCE</name>
<comment type="similarity">
    <text evidence="4 11">Belongs to the protoporphyrinogen/coproporphyrinogen oxidase family. Coproporphyrinogen III oxidase subfamily.</text>
</comment>
<dbReference type="Gene3D" id="3.90.660.20">
    <property type="entry name" value="Protoporphyrinogen oxidase, mitochondrial, domain 2"/>
    <property type="match status" value="1"/>
</dbReference>
<dbReference type="GO" id="GO:0006783">
    <property type="term" value="P:heme biosynthetic process"/>
    <property type="evidence" value="ECO:0007669"/>
    <property type="project" value="UniProtKB-UniRule"/>
</dbReference>
<keyword evidence="11" id="KW-0963">Cytoplasm</keyword>
<evidence type="ECO:0000256" key="8">
    <source>
        <dbReference type="ARBA" id="ARBA00022827"/>
    </source>
</evidence>
<dbReference type="SUPFAM" id="SSF54373">
    <property type="entry name" value="FAD-linked reductases, C-terminal domain"/>
    <property type="match status" value="1"/>
</dbReference>
<proteinExistence type="inferred from homology"/>
<dbReference type="NCBIfam" id="TIGR00562">
    <property type="entry name" value="proto_IX_ox"/>
    <property type="match status" value="1"/>
</dbReference>
<reference evidence="13 14" key="1">
    <citation type="submission" date="2017-09" db="EMBL/GenBank/DDBJ databases">
        <title>Large-scale bioinformatics analysis of Bacillus genomes uncovers conserved roles of natural products in bacterial physiology.</title>
        <authorList>
            <consortium name="Agbiome Team Llc"/>
            <person name="Bleich R.M."/>
            <person name="Grubbs K.J."/>
            <person name="Santa Maria K.C."/>
            <person name="Allen S.E."/>
            <person name="Farag S."/>
            <person name="Shank E.A."/>
            <person name="Bowers A."/>
        </authorList>
    </citation>
    <scope>NUCLEOTIDE SEQUENCE [LARGE SCALE GENOMIC DNA]</scope>
    <source>
        <strain evidence="13 14">AFS046104</strain>
    </source>
</reference>
<comment type="pathway">
    <text evidence="3 11">Porphyrin-containing compound metabolism; protoheme biosynthesis.</text>
</comment>
<dbReference type="AlphaFoldDB" id="A0A2B1DQD3"/>
<evidence type="ECO:0000256" key="10">
    <source>
        <dbReference type="ARBA" id="ARBA00023133"/>
    </source>
</evidence>
<gene>
    <name evidence="13" type="ORF">COA08_12795</name>
</gene>
<dbReference type="EC" id="1.3.3.15" evidence="5 11"/>
<evidence type="ECO:0000256" key="4">
    <source>
        <dbReference type="ARBA" id="ARBA00008310"/>
    </source>
</evidence>
<dbReference type="NCBIfam" id="NF009081">
    <property type="entry name" value="PRK12416.1"/>
    <property type="match status" value="1"/>
</dbReference>
<dbReference type="EMBL" id="NUJQ01000012">
    <property type="protein sequence ID" value="PGQ09046.1"/>
    <property type="molecule type" value="Genomic_DNA"/>
</dbReference>
<evidence type="ECO:0000256" key="7">
    <source>
        <dbReference type="ARBA" id="ARBA00022630"/>
    </source>
</evidence>
<keyword evidence="8 11" id="KW-0274">FAD</keyword>
<comment type="catalytic activity">
    <reaction evidence="1">
        <text>coproporphyrinogen III + 3 O2 = coproporphyrin III + 3 H2O2</text>
        <dbReference type="Rhea" id="RHEA:43436"/>
        <dbReference type="ChEBI" id="CHEBI:15379"/>
        <dbReference type="ChEBI" id="CHEBI:16240"/>
        <dbReference type="ChEBI" id="CHEBI:57309"/>
        <dbReference type="ChEBI" id="CHEBI:131725"/>
        <dbReference type="EC" id="1.3.3.15"/>
    </reaction>
    <physiologicalReaction direction="left-to-right" evidence="1">
        <dbReference type="Rhea" id="RHEA:43437"/>
    </physiologicalReaction>
</comment>
<sequence length="467" mass="52180">MKTVVVIGGGITGLSTMFYLEKLKKDYNIDLNLILIEKEEYLGGKIHSVEENDFIMESGADSIVARNEHVLPLVKDLNLENEMVYNETGISYIYSDNILHPIPADTIFGIPMSVESLFSSTLVSKKGKIVALKDFITKNKEFTKDTSLAVFLESFLGKELVERQIAPVLSGVYSGKLNELTMASTLPYLVDYKNKYGSIIKGFEENKKQFQSAGNKKFVSFKSGLSTIINRLEEVLTETVIKKGVVTTAVSKKGDQYEISFANHETIQADSVVLAAPHDIAQTLLQSKELNENFNKFKNSSLISIYLGFDILDEQLPADGTGFIVTENSDLHCDACTWTSRKWKHTSGKQKLLVRMFYKSTNPVYETIKNYNEEELVRVALYDIENSLGIKGEPEVIEVTNWKDLMPKYHLEHNQAVQSLQEKLAALYPNVYLAGASYYGVGIGACIGNGKNTANEIIAILNETHNE</sequence>
<evidence type="ECO:0000256" key="11">
    <source>
        <dbReference type="RuleBase" id="RU364052"/>
    </source>
</evidence>
<dbReference type="PANTHER" id="PTHR42923">
    <property type="entry name" value="PROTOPORPHYRINOGEN OXIDASE"/>
    <property type="match status" value="1"/>
</dbReference>
<comment type="caution">
    <text evidence="13">The sequence shown here is derived from an EMBL/GenBank/DDBJ whole genome shotgun (WGS) entry which is preliminary data.</text>
</comment>
<evidence type="ECO:0000259" key="12">
    <source>
        <dbReference type="Pfam" id="PF01593"/>
    </source>
</evidence>
<dbReference type="GO" id="GO:0005737">
    <property type="term" value="C:cytoplasm"/>
    <property type="evidence" value="ECO:0007669"/>
    <property type="project" value="UniProtKB-SubCell"/>
</dbReference>
<dbReference type="GO" id="GO:0004729">
    <property type="term" value="F:oxygen-dependent protoporphyrinogen oxidase activity"/>
    <property type="evidence" value="ECO:0007669"/>
    <property type="project" value="UniProtKB-UniRule"/>
</dbReference>
<organism evidence="13 14">
    <name type="scientific">Bacillus cereus</name>
    <dbReference type="NCBI Taxonomy" id="1396"/>
    <lineage>
        <taxon>Bacteria</taxon>
        <taxon>Bacillati</taxon>
        <taxon>Bacillota</taxon>
        <taxon>Bacilli</taxon>
        <taxon>Bacillales</taxon>
        <taxon>Bacillaceae</taxon>
        <taxon>Bacillus</taxon>
        <taxon>Bacillus cereus group</taxon>
    </lineage>
</organism>
<evidence type="ECO:0000256" key="1">
    <source>
        <dbReference type="ARBA" id="ARBA00001755"/>
    </source>
</evidence>
<evidence type="ECO:0000256" key="2">
    <source>
        <dbReference type="ARBA" id="ARBA00001974"/>
    </source>
</evidence>
<dbReference type="FunFam" id="1.10.3110.10:FF:000004">
    <property type="entry name" value="Protoporphyrinogen oxidase"/>
    <property type="match status" value="1"/>
</dbReference>
<dbReference type="InterPro" id="IPR036188">
    <property type="entry name" value="FAD/NAD-bd_sf"/>
</dbReference>
<dbReference type="Gene3D" id="1.10.3110.10">
    <property type="entry name" value="protoporphyrinogen ix oxidase, domain 3"/>
    <property type="match status" value="1"/>
</dbReference>
<dbReference type="PANTHER" id="PTHR42923:SF3">
    <property type="entry name" value="PROTOPORPHYRINOGEN OXIDASE"/>
    <property type="match status" value="1"/>
</dbReference>
<evidence type="ECO:0000313" key="13">
    <source>
        <dbReference type="EMBL" id="PGQ09046.1"/>
    </source>
</evidence>
<dbReference type="InterPro" id="IPR002937">
    <property type="entry name" value="Amino_oxidase"/>
</dbReference>
<keyword evidence="7 11" id="KW-0285">Flavoprotein</keyword>
<dbReference type="InterPro" id="IPR050464">
    <property type="entry name" value="Zeta_carotene_desat/Oxidored"/>
</dbReference>
<dbReference type="Pfam" id="PF01593">
    <property type="entry name" value="Amino_oxidase"/>
    <property type="match status" value="1"/>
</dbReference>
<evidence type="ECO:0000256" key="3">
    <source>
        <dbReference type="ARBA" id="ARBA00004744"/>
    </source>
</evidence>
<comment type="function">
    <text evidence="11">Involved in coproporphyrin-dependent heme b biosynthesis. Catalyzes the oxidation of coproporphyrinogen III to coproporphyrin III.</text>
</comment>
<protein>
    <recommendedName>
        <fullName evidence="6 11">Coproporphyrinogen III oxidase</fullName>
        <ecNumber evidence="5 11">1.3.3.15</ecNumber>
    </recommendedName>
</protein>
<dbReference type="InterPro" id="IPR004572">
    <property type="entry name" value="Protoporphyrinogen_oxidase"/>
</dbReference>
<keyword evidence="10 11" id="KW-0350">Heme biosynthesis</keyword>
<feature type="domain" description="Amine oxidase" evidence="12">
    <location>
        <begin position="31"/>
        <end position="458"/>
    </location>
</feature>
<keyword evidence="9 11" id="KW-0560">Oxidoreductase</keyword>
<dbReference type="Proteomes" id="UP000221438">
    <property type="component" value="Unassembled WGS sequence"/>
</dbReference>